<organism evidence="3 4">
    <name type="scientific">Clostridium aciditolerans</name>
    <dbReference type="NCBI Taxonomy" id="339861"/>
    <lineage>
        <taxon>Bacteria</taxon>
        <taxon>Bacillati</taxon>
        <taxon>Bacillota</taxon>
        <taxon>Clostridia</taxon>
        <taxon>Eubacteriales</taxon>
        <taxon>Clostridiaceae</taxon>
        <taxon>Clostridium</taxon>
    </lineage>
</organism>
<evidence type="ECO:0000313" key="4">
    <source>
        <dbReference type="Proteomes" id="UP000622687"/>
    </source>
</evidence>
<dbReference type="PANTHER" id="PTHR33279">
    <property type="entry name" value="SULFUR CARRIER PROTEIN YEDF-RELATED"/>
    <property type="match status" value="1"/>
</dbReference>
<evidence type="ECO:0000256" key="1">
    <source>
        <dbReference type="ARBA" id="ARBA00008984"/>
    </source>
</evidence>
<sequence>MNIDIDCMGTMCPVPVVKAQIQYKKISAGDSLTIITDHSCTSQSIKDAFKKYNCEIQVEEDEGIWKIIIKKLV</sequence>
<gene>
    <name evidence="3" type="ORF">I6U51_23050</name>
</gene>
<dbReference type="PROSITE" id="PS01148">
    <property type="entry name" value="UPF0033"/>
    <property type="match status" value="1"/>
</dbReference>
<name>A0A934I0L1_9CLOT</name>
<feature type="domain" description="UPF0033" evidence="2">
    <location>
        <begin position="5"/>
        <end position="29"/>
    </location>
</feature>
<dbReference type="RefSeq" id="WP_211144892.1">
    <property type="nucleotide sequence ID" value="NZ_JAEEGB010000045.1"/>
</dbReference>
<reference evidence="3" key="1">
    <citation type="submission" date="2020-12" db="EMBL/GenBank/DDBJ databases">
        <title>Clostridium thailandense sp. nov., a novel acetogenic bacterium isolated from peat land soil in Thailand.</title>
        <authorList>
            <person name="Chaikitkaew S."/>
            <person name="Birkeland N.K."/>
        </authorList>
    </citation>
    <scope>NUCLEOTIDE SEQUENCE</scope>
    <source>
        <strain evidence="3">DSM 17425</strain>
    </source>
</reference>
<dbReference type="Pfam" id="PF01206">
    <property type="entry name" value="TusA"/>
    <property type="match status" value="1"/>
</dbReference>
<dbReference type="InterPro" id="IPR001455">
    <property type="entry name" value="TusA-like"/>
</dbReference>
<dbReference type="Gene3D" id="3.30.110.40">
    <property type="entry name" value="TusA-like domain"/>
    <property type="match status" value="1"/>
</dbReference>
<dbReference type="Proteomes" id="UP000622687">
    <property type="component" value="Unassembled WGS sequence"/>
</dbReference>
<evidence type="ECO:0000313" key="3">
    <source>
        <dbReference type="EMBL" id="MBI6875554.1"/>
    </source>
</evidence>
<dbReference type="PANTHER" id="PTHR33279:SF6">
    <property type="entry name" value="SULFUR CARRIER PROTEIN YEDF-RELATED"/>
    <property type="match status" value="1"/>
</dbReference>
<dbReference type="EMBL" id="JAEEGB010000045">
    <property type="protein sequence ID" value="MBI6875554.1"/>
    <property type="molecule type" value="Genomic_DNA"/>
</dbReference>
<dbReference type="CDD" id="cd00291">
    <property type="entry name" value="SirA_YedF_YeeD"/>
    <property type="match status" value="1"/>
</dbReference>
<comment type="similarity">
    <text evidence="1">Belongs to the sulfur carrier protein TusA family.</text>
</comment>
<dbReference type="AlphaFoldDB" id="A0A934I0L1"/>
<protein>
    <submittedName>
        <fullName evidence="3">Sulfurtransferase TusA family protein</fullName>
    </submittedName>
</protein>
<accession>A0A934I0L1</accession>
<dbReference type="SUPFAM" id="SSF64307">
    <property type="entry name" value="SirA-like"/>
    <property type="match status" value="1"/>
</dbReference>
<evidence type="ECO:0000259" key="2">
    <source>
        <dbReference type="PROSITE" id="PS01148"/>
    </source>
</evidence>
<proteinExistence type="inferred from homology"/>
<dbReference type="InterPro" id="IPR036868">
    <property type="entry name" value="TusA-like_sf"/>
</dbReference>
<comment type="caution">
    <text evidence="3">The sequence shown here is derived from an EMBL/GenBank/DDBJ whole genome shotgun (WGS) entry which is preliminary data.</text>
</comment>
<keyword evidence="4" id="KW-1185">Reference proteome</keyword>